<dbReference type="Pfam" id="PF00578">
    <property type="entry name" value="AhpC-TSA"/>
    <property type="match status" value="1"/>
</dbReference>
<dbReference type="EMBL" id="FQWQ01000002">
    <property type="protein sequence ID" value="SHH31585.1"/>
    <property type="molecule type" value="Genomic_DNA"/>
</dbReference>
<accession>A0A1M5RZE0</accession>
<dbReference type="RefSeq" id="WP_073136705.1">
    <property type="nucleotide sequence ID" value="NZ_FQWQ01000002.1"/>
</dbReference>
<keyword evidence="8" id="KW-0676">Redox-active center</keyword>
<dbReference type="InterPro" id="IPR024706">
    <property type="entry name" value="Peroxiredoxin_AhpC-typ"/>
</dbReference>
<evidence type="ECO:0000256" key="6">
    <source>
        <dbReference type="ARBA" id="ARBA00023002"/>
    </source>
</evidence>
<dbReference type="InterPro" id="IPR050924">
    <property type="entry name" value="Peroxiredoxin_BCP/PrxQ"/>
</dbReference>
<feature type="domain" description="Thioredoxin" evidence="14">
    <location>
        <begin position="3"/>
        <end position="122"/>
    </location>
</feature>
<dbReference type="PANTHER" id="PTHR42801">
    <property type="entry name" value="THIOREDOXIN-DEPENDENT PEROXIDE REDUCTASE"/>
    <property type="match status" value="1"/>
</dbReference>
<dbReference type="SUPFAM" id="SSF52833">
    <property type="entry name" value="Thioredoxin-like"/>
    <property type="match status" value="1"/>
</dbReference>
<dbReference type="Gene3D" id="3.40.30.10">
    <property type="entry name" value="Glutaredoxin"/>
    <property type="match status" value="1"/>
</dbReference>
<dbReference type="OrthoDB" id="9812811at2"/>
<dbReference type="PIRSF" id="PIRSF000239">
    <property type="entry name" value="AHPC"/>
    <property type="match status" value="1"/>
</dbReference>
<keyword evidence="6" id="KW-0560">Oxidoreductase</keyword>
<dbReference type="STRING" id="947013.SAMN04488109_3666"/>
<dbReference type="GO" id="GO:0005737">
    <property type="term" value="C:cytoplasm"/>
    <property type="evidence" value="ECO:0007669"/>
    <property type="project" value="TreeGrafter"/>
</dbReference>
<comment type="catalytic activity">
    <reaction evidence="12">
        <text>a hydroperoxide + [thioredoxin]-dithiol = an alcohol + [thioredoxin]-disulfide + H2O</text>
        <dbReference type="Rhea" id="RHEA:62620"/>
        <dbReference type="Rhea" id="RHEA-COMP:10698"/>
        <dbReference type="Rhea" id="RHEA-COMP:10700"/>
        <dbReference type="ChEBI" id="CHEBI:15377"/>
        <dbReference type="ChEBI" id="CHEBI:29950"/>
        <dbReference type="ChEBI" id="CHEBI:30879"/>
        <dbReference type="ChEBI" id="CHEBI:35924"/>
        <dbReference type="ChEBI" id="CHEBI:50058"/>
        <dbReference type="EC" id="1.11.1.24"/>
    </reaction>
</comment>
<dbReference type="InterPro" id="IPR036249">
    <property type="entry name" value="Thioredoxin-like_sf"/>
</dbReference>
<evidence type="ECO:0000313" key="15">
    <source>
        <dbReference type="EMBL" id="SHH31585.1"/>
    </source>
</evidence>
<evidence type="ECO:0000256" key="1">
    <source>
        <dbReference type="ARBA" id="ARBA00003330"/>
    </source>
</evidence>
<evidence type="ECO:0000256" key="13">
    <source>
        <dbReference type="PIRSR" id="PIRSR000239-1"/>
    </source>
</evidence>
<dbReference type="CDD" id="cd03017">
    <property type="entry name" value="PRX_BCP"/>
    <property type="match status" value="1"/>
</dbReference>
<evidence type="ECO:0000259" key="14">
    <source>
        <dbReference type="PROSITE" id="PS51352"/>
    </source>
</evidence>
<evidence type="ECO:0000256" key="4">
    <source>
        <dbReference type="ARBA" id="ARBA00022559"/>
    </source>
</evidence>
<evidence type="ECO:0000256" key="7">
    <source>
        <dbReference type="ARBA" id="ARBA00023157"/>
    </source>
</evidence>
<sequence>MALTPGQKAPDFTLASTTGKTFSLNTDLNRKPCILYFYPKDFSTGCTNEACGFRDTFDLFEGLNITILGISRDDIPTHLRFKEALKLPFDLLSDPDGKISKLYDTTPPFMDFFTKRTTYLLDTDHVIQAAYENVFSARKHIKEMAAKASGSAVVK</sequence>
<evidence type="ECO:0000256" key="9">
    <source>
        <dbReference type="ARBA" id="ARBA00032824"/>
    </source>
</evidence>
<evidence type="ECO:0000256" key="2">
    <source>
        <dbReference type="ARBA" id="ARBA00011245"/>
    </source>
</evidence>
<comment type="similarity">
    <text evidence="10">Belongs to the peroxiredoxin family. BCP/PrxQ subfamily.</text>
</comment>
<feature type="active site" description="Cysteine sulfenic acid (-SOH) intermediate; for peroxidase activity" evidence="13">
    <location>
        <position position="46"/>
    </location>
</feature>
<evidence type="ECO:0000256" key="5">
    <source>
        <dbReference type="ARBA" id="ARBA00022862"/>
    </source>
</evidence>
<reference evidence="15 16" key="1">
    <citation type="submission" date="2016-11" db="EMBL/GenBank/DDBJ databases">
        <authorList>
            <person name="Jaros S."/>
            <person name="Januszkiewicz K."/>
            <person name="Wedrychowicz H."/>
        </authorList>
    </citation>
    <scope>NUCLEOTIDE SEQUENCE [LARGE SCALE GENOMIC DNA]</scope>
    <source>
        <strain evidence="15 16">DSM 24574</strain>
    </source>
</reference>
<dbReference type="GO" id="GO:0034599">
    <property type="term" value="P:cellular response to oxidative stress"/>
    <property type="evidence" value="ECO:0007669"/>
    <property type="project" value="TreeGrafter"/>
</dbReference>
<organism evidence="15 16">
    <name type="scientific">Chryseolinea serpens</name>
    <dbReference type="NCBI Taxonomy" id="947013"/>
    <lineage>
        <taxon>Bacteria</taxon>
        <taxon>Pseudomonadati</taxon>
        <taxon>Bacteroidota</taxon>
        <taxon>Cytophagia</taxon>
        <taxon>Cytophagales</taxon>
        <taxon>Fulvivirgaceae</taxon>
        <taxon>Chryseolinea</taxon>
    </lineage>
</organism>
<evidence type="ECO:0000256" key="10">
    <source>
        <dbReference type="ARBA" id="ARBA00038489"/>
    </source>
</evidence>
<comment type="function">
    <text evidence="1">Thiol-specific peroxidase that catalyzes the reduction of hydrogen peroxide and organic hydroperoxides to water and alcohols, respectively. Plays a role in cell protection against oxidative stress by detoxifying peroxides and as sensor of hydrogen peroxide-mediated signaling events.</text>
</comment>
<dbReference type="GO" id="GO:0045454">
    <property type="term" value="P:cell redox homeostasis"/>
    <property type="evidence" value="ECO:0007669"/>
    <property type="project" value="TreeGrafter"/>
</dbReference>
<protein>
    <recommendedName>
        <fullName evidence="3">thioredoxin-dependent peroxiredoxin</fullName>
        <ecNumber evidence="3">1.11.1.24</ecNumber>
    </recommendedName>
    <alternativeName>
        <fullName evidence="9">Thioredoxin peroxidase</fullName>
    </alternativeName>
    <alternativeName>
        <fullName evidence="11">Thioredoxin-dependent peroxiredoxin Bcp</fullName>
    </alternativeName>
</protein>
<evidence type="ECO:0000313" key="16">
    <source>
        <dbReference type="Proteomes" id="UP000184212"/>
    </source>
</evidence>
<dbReference type="PANTHER" id="PTHR42801:SF4">
    <property type="entry name" value="AHPC_TSA FAMILY PROTEIN"/>
    <property type="match status" value="1"/>
</dbReference>
<dbReference type="InterPro" id="IPR000866">
    <property type="entry name" value="AhpC/TSA"/>
</dbReference>
<evidence type="ECO:0000256" key="12">
    <source>
        <dbReference type="ARBA" id="ARBA00049091"/>
    </source>
</evidence>
<keyword evidence="4" id="KW-0575">Peroxidase</keyword>
<dbReference type="InterPro" id="IPR013766">
    <property type="entry name" value="Thioredoxin_domain"/>
</dbReference>
<dbReference type="AlphaFoldDB" id="A0A1M5RZE0"/>
<dbReference type="PROSITE" id="PS51352">
    <property type="entry name" value="THIOREDOXIN_2"/>
    <property type="match status" value="1"/>
</dbReference>
<comment type="subunit">
    <text evidence="2">Monomer.</text>
</comment>
<evidence type="ECO:0000256" key="8">
    <source>
        <dbReference type="ARBA" id="ARBA00023284"/>
    </source>
</evidence>
<gene>
    <name evidence="15" type="ORF">SAMN04488109_3666</name>
</gene>
<keyword evidence="5" id="KW-0049">Antioxidant</keyword>
<dbReference type="EC" id="1.11.1.24" evidence="3"/>
<evidence type="ECO:0000256" key="3">
    <source>
        <dbReference type="ARBA" id="ARBA00013017"/>
    </source>
</evidence>
<dbReference type="Proteomes" id="UP000184212">
    <property type="component" value="Unassembled WGS sequence"/>
</dbReference>
<evidence type="ECO:0000256" key="11">
    <source>
        <dbReference type="ARBA" id="ARBA00042639"/>
    </source>
</evidence>
<keyword evidence="7" id="KW-1015">Disulfide bond</keyword>
<name>A0A1M5RZE0_9BACT</name>
<dbReference type="GO" id="GO:0008379">
    <property type="term" value="F:thioredoxin peroxidase activity"/>
    <property type="evidence" value="ECO:0007669"/>
    <property type="project" value="TreeGrafter"/>
</dbReference>
<keyword evidence="16" id="KW-1185">Reference proteome</keyword>
<proteinExistence type="inferred from homology"/>